<evidence type="ECO:0000313" key="2">
    <source>
        <dbReference type="Proteomes" id="UP000789396"/>
    </source>
</evidence>
<name>A0A9N9JJP7_9GLOM</name>
<keyword evidence="2" id="KW-1185">Reference proteome</keyword>
<dbReference type="EMBL" id="CAJVPZ010053942">
    <property type="protein sequence ID" value="CAG8782526.1"/>
    <property type="molecule type" value="Genomic_DNA"/>
</dbReference>
<accession>A0A9N9JJP7</accession>
<feature type="non-terminal residue" evidence="1">
    <location>
        <position position="1"/>
    </location>
</feature>
<evidence type="ECO:0000313" key="1">
    <source>
        <dbReference type="EMBL" id="CAG8782526.1"/>
    </source>
</evidence>
<dbReference type="Proteomes" id="UP000789396">
    <property type="component" value="Unassembled WGS sequence"/>
</dbReference>
<comment type="caution">
    <text evidence="1">The sequence shown here is derived from an EMBL/GenBank/DDBJ whole genome shotgun (WGS) entry which is preliminary data.</text>
</comment>
<sequence>PLDLVTKIDIKIENLAETLRKLNDADKFKVNDNENEAAD</sequence>
<protein>
    <submittedName>
        <fullName evidence="1">14123_t:CDS:1</fullName>
    </submittedName>
</protein>
<dbReference type="AlphaFoldDB" id="A0A9N9JJP7"/>
<gene>
    <name evidence="1" type="ORF">RFULGI_LOCUS15952</name>
</gene>
<proteinExistence type="predicted"/>
<reference evidence="1" key="1">
    <citation type="submission" date="2021-06" db="EMBL/GenBank/DDBJ databases">
        <authorList>
            <person name="Kallberg Y."/>
            <person name="Tangrot J."/>
            <person name="Rosling A."/>
        </authorList>
    </citation>
    <scope>NUCLEOTIDE SEQUENCE</scope>
    <source>
        <strain evidence="1">IN212</strain>
    </source>
</reference>
<dbReference type="OrthoDB" id="10491147at2759"/>
<feature type="non-terminal residue" evidence="1">
    <location>
        <position position="39"/>
    </location>
</feature>
<organism evidence="1 2">
    <name type="scientific">Racocetra fulgida</name>
    <dbReference type="NCBI Taxonomy" id="60492"/>
    <lineage>
        <taxon>Eukaryota</taxon>
        <taxon>Fungi</taxon>
        <taxon>Fungi incertae sedis</taxon>
        <taxon>Mucoromycota</taxon>
        <taxon>Glomeromycotina</taxon>
        <taxon>Glomeromycetes</taxon>
        <taxon>Diversisporales</taxon>
        <taxon>Gigasporaceae</taxon>
        <taxon>Racocetra</taxon>
    </lineage>
</organism>